<keyword evidence="3 5" id="KW-0697">Rotamase</keyword>
<name>A0A7S2RLC9_9STRA</name>
<dbReference type="GO" id="GO:0006457">
    <property type="term" value="P:protein folding"/>
    <property type="evidence" value="ECO:0007669"/>
    <property type="project" value="InterPro"/>
</dbReference>
<proteinExistence type="predicted"/>
<dbReference type="GO" id="GO:0005783">
    <property type="term" value="C:endoplasmic reticulum"/>
    <property type="evidence" value="ECO:0007669"/>
    <property type="project" value="TreeGrafter"/>
</dbReference>
<keyword evidence="7" id="KW-0732">Signal</keyword>
<dbReference type="Pfam" id="PF00639">
    <property type="entry name" value="Rotamase"/>
    <property type="match status" value="1"/>
</dbReference>
<dbReference type="Gene3D" id="3.10.50.40">
    <property type="match status" value="2"/>
</dbReference>
<dbReference type="PANTHER" id="PTHR45779">
    <property type="entry name" value="PEPTIDYLPROLYL ISOMERASE"/>
    <property type="match status" value="1"/>
</dbReference>
<evidence type="ECO:0000256" key="4">
    <source>
        <dbReference type="ARBA" id="ARBA00023235"/>
    </source>
</evidence>
<dbReference type="SUPFAM" id="SSF54534">
    <property type="entry name" value="FKBP-like"/>
    <property type="match status" value="2"/>
</dbReference>
<evidence type="ECO:0000259" key="8">
    <source>
        <dbReference type="PROSITE" id="PS50059"/>
    </source>
</evidence>
<dbReference type="InterPro" id="IPR001179">
    <property type="entry name" value="PPIase_FKBP_dom"/>
</dbReference>
<gene>
    <name evidence="10" type="ORF">QSP1433_LOCUS4647</name>
</gene>
<dbReference type="InterPro" id="IPR046357">
    <property type="entry name" value="PPIase_dom_sf"/>
</dbReference>
<evidence type="ECO:0000256" key="7">
    <source>
        <dbReference type="SAM" id="SignalP"/>
    </source>
</evidence>
<organism evidence="10">
    <name type="scientific">Mucochytrium quahogii</name>
    <dbReference type="NCBI Taxonomy" id="96639"/>
    <lineage>
        <taxon>Eukaryota</taxon>
        <taxon>Sar</taxon>
        <taxon>Stramenopiles</taxon>
        <taxon>Bigyra</taxon>
        <taxon>Labyrinthulomycetes</taxon>
        <taxon>Thraustochytrida</taxon>
        <taxon>Thraustochytriidae</taxon>
        <taxon>Mucochytrium</taxon>
    </lineage>
</organism>
<dbReference type="Pfam" id="PF00254">
    <property type="entry name" value="FKBP_C"/>
    <property type="match status" value="1"/>
</dbReference>
<dbReference type="EC" id="5.2.1.8" evidence="2 5"/>
<feature type="signal peptide" evidence="7">
    <location>
        <begin position="1"/>
        <end position="19"/>
    </location>
</feature>
<reference evidence="10" key="1">
    <citation type="submission" date="2021-01" db="EMBL/GenBank/DDBJ databases">
        <authorList>
            <person name="Corre E."/>
            <person name="Pelletier E."/>
            <person name="Niang G."/>
            <person name="Scheremetjew M."/>
            <person name="Finn R."/>
            <person name="Kale V."/>
            <person name="Holt S."/>
            <person name="Cochrane G."/>
            <person name="Meng A."/>
            <person name="Brown T."/>
            <person name="Cohen L."/>
        </authorList>
    </citation>
    <scope>NUCLEOTIDE SEQUENCE</scope>
    <source>
        <strain evidence="10">NY070348D</strain>
    </source>
</reference>
<feature type="domain" description="PPIase FKBP-type" evidence="8">
    <location>
        <begin position="80"/>
        <end position="166"/>
    </location>
</feature>
<keyword evidence="6" id="KW-0175">Coiled coil</keyword>
<accession>A0A7S2RLC9</accession>
<comment type="catalytic activity">
    <reaction evidence="1 5">
        <text>[protein]-peptidylproline (omega=180) = [protein]-peptidylproline (omega=0)</text>
        <dbReference type="Rhea" id="RHEA:16237"/>
        <dbReference type="Rhea" id="RHEA-COMP:10747"/>
        <dbReference type="Rhea" id="RHEA-COMP:10748"/>
        <dbReference type="ChEBI" id="CHEBI:83833"/>
        <dbReference type="ChEBI" id="CHEBI:83834"/>
        <dbReference type="EC" id="5.2.1.8"/>
    </reaction>
</comment>
<evidence type="ECO:0000313" key="10">
    <source>
        <dbReference type="EMBL" id="CAD9674302.1"/>
    </source>
</evidence>
<evidence type="ECO:0000256" key="2">
    <source>
        <dbReference type="ARBA" id="ARBA00013194"/>
    </source>
</evidence>
<dbReference type="InterPro" id="IPR044609">
    <property type="entry name" value="FKBP2/11"/>
</dbReference>
<dbReference type="InterPro" id="IPR000297">
    <property type="entry name" value="PPIase_PpiC"/>
</dbReference>
<evidence type="ECO:0000259" key="9">
    <source>
        <dbReference type="PROSITE" id="PS50198"/>
    </source>
</evidence>
<dbReference type="PANTHER" id="PTHR45779:SF7">
    <property type="entry name" value="PEPTIDYLPROLYL ISOMERASE"/>
    <property type="match status" value="1"/>
</dbReference>
<keyword evidence="4 5" id="KW-0413">Isomerase</keyword>
<evidence type="ECO:0000256" key="6">
    <source>
        <dbReference type="SAM" id="Coils"/>
    </source>
</evidence>
<protein>
    <recommendedName>
        <fullName evidence="2 5">peptidylprolyl isomerase</fullName>
        <ecNumber evidence="2 5">5.2.1.8</ecNumber>
    </recommendedName>
</protein>
<evidence type="ECO:0000256" key="1">
    <source>
        <dbReference type="ARBA" id="ARBA00000971"/>
    </source>
</evidence>
<feature type="domain" description="PpiC" evidence="9">
    <location>
        <begin position="214"/>
        <end position="306"/>
    </location>
</feature>
<evidence type="ECO:0000256" key="5">
    <source>
        <dbReference type="PROSITE-ProRule" id="PRU00277"/>
    </source>
</evidence>
<dbReference type="Pfam" id="PF01346">
    <property type="entry name" value="FKBP_N"/>
    <property type="match status" value="1"/>
</dbReference>
<sequence length="323" mass="35728">MNLRFCSLFALSVLAVALGDESADLEAEKLELEKQEFIETQKAFLEENANKEGVVELESGLQYKVIESSTEANAKQPELKTLCRIHYEGKLIDGTVFDSSYERGDPLVITPSQVIKGWSELLLLMSEGDKWEAFIPAELAYGERGAGEKIPANAALVFTVEVVEVDPEFEGFEKVKYFMTKEIPGLPISLQVWQVIMLLFYIGVQYFTNRGSSSEKASARHILVGEEDLAKTILSKIQKKKATFEEMAQEHSTCPSGKKGGDLGEFSPGQMVAEFDAVCFDPKVTIGKVQGPIKTQFGYHLIIVDSRTGPESAGKAQPDKKKK</sequence>
<dbReference type="EMBL" id="HBHK01007574">
    <property type="protein sequence ID" value="CAD9674302.1"/>
    <property type="molecule type" value="Transcribed_RNA"/>
</dbReference>
<dbReference type="PROSITE" id="PS50198">
    <property type="entry name" value="PPIC_PPIASE_2"/>
    <property type="match status" value="1"/>
</dbReference>
<dbReference type="PROSITE" id="PS50059">
    <property type="entry name" value="FKBP_PPIASE"/>
    <property type="match status" value="1"/>
</dbReference>
<feature type="coiled-coil region" evidence="6">
    <location>
        <begin position="15"/>
        <end position="47"/>
    </location>
</feature>
<dbReference type="InterPro" id="IPR000774">
    <property type="entry name" value="PPIase_FKBP_N"/>
</dbReference>
<evidence type="ECO:0000256" key="3">
    <source>
        <dbReference type="ARBA" id="ARBA00023110"/>
    </source>
</evidence>
<dbReference type="GO" id="GO:0003755">
    <property type="term" value="F:peptidyl-prolyl cis-trans isomerase activity"/>
    <property type="evidence" value="ECO:0007669"/>
    <property type="project" value="UniProtKB-KW"/>
</dbReference>
<feature type="chain" id="PRO_5030575002" description="peptidylprolyl isomerase" evidence="7">
    <location>
        <begin position="20"/>
        <end position="323"/>
    </location>
</feature>
<dbReference type="AlphaFoldDB" id="A0A7S2RLC9"/>